<proteinExistence type="predicted"/>
<evidence type="ECO:0000256" key="2">
    <source>
        <dbReference type="SAM" id="Phobius"/>
    </source>
</evidence>
<keyword evidence="1" id="KW-0488">Methylation</keyword>
<accession>A0AAW5PFZ7</accession>
<dbReference type="GO" id="GO:0043683">
    <property type="term" value="P:type IV pilus assembly"/>
    <property type="evidence" value="ECO:0007669"/>
    <property type="project" value="InterPro"/>
</dbReference>
<dbReference type="GO" id="GO:0015627">
    <property type="term" value="C:type II protein secretion system complex"/>
    <property type="evidence" value="ECO:0007669"/>
    <property type="project" value="InterPro"/>
</dbReference>
<dbReference type="PROSITE" id="PS00409">
    <property type="entry name" value="PROKAR_NTER_METHYL"/>
    <property type="match status" value="1"/>
</dbReference>
<dbReference type="AlphaFoldDB" id="A0AAW5PFZ7"/>
<dbReference type="Gene3D" id="3.30.700.10">
    <property type="entry name" value="Glycoprotein, Type 4 Pilin"/>
    <property type="match status" value="1"/>
</dbReference>
<name>A0AAW5PFZ7_9GAMM</name>
<dbReference type="PRINTS" id="PR00813">
    <property type="entry name" value="BCTERIALGSPG"/>
</dbReference>
<dbReference type="GO" id="GO:0015628">
    <property type="term" value="P:protein secretion by the type II secretion system"/>
    <property type="evidence" value="ECO:0007669"/>
    <property type="project" value="InterPro"/>
</dbReference>
<sequence>MAPRSRRGMRGFTLLELMVVVAIIAILAAIALPAYSRYVIRSKIRLAQSDLLALSANAENFRQRTLSYPGSAEVAQRGWTPAASAADFSFDYTAKTGGYTLTATAGSTLGKASGCVLSLDDANSRSVGSECAAVGISSW</sequence>
<dbReference type="PANTHER" id="PTHR30093:SF47">
    <property type="entry name" value="TYPE IV PILUS NON-CORE MINOR PILIN PILE"/>
    <property type="match status" value="1"/>
</dbReference>
<feature type="transmembrane region" description="Helical" evidence="2">
    <location>
        <begin position="12"/>
        <end position="35"/>
    </location>
</feature>
<dbReference type="NCBIfam" id="TIGR02532">
    <property type="entry name" value="IV_pilin_GFxxxE"/>
    <property type="match status" value="1"/>
</dbReference>
<keyword evidence="2" id="KW-0472">Membrane</keyword>
<dbReference type="PANTHER" id="PTHR30093">
    <property type="entry name" value="GENERAL SECRETION PATHWAY PROTEIN G"/>
    <property type="match status" value="1"/>
</dbReference>
<dbReference type="InterPro" id="IPR031982">
    <property type="entry name" value="PilE-like"/>
</dbReference>
<gene>
    <name evidence="3" type="ORF">M2412_001287</name>
</gene>
<keyword evidence="2" id="KW-1133">Transmembrane helix</keyword>
<dbReference type="Proteomes" id="UP001320691">
    <property type="component" value="Unassembled WGS sequence"/>
</dbReference>
<reference evidence="3" key="1">
    <citation type="submission" date="2022-08" db="EMBL/GenBank/DDBJ databases">
        <title>Genomic analyses of the natural microbiome of Caenorhabditis elegans.</title>
        <authorList>
            <person name="Samuel B."/>
        </authorList>
    </citation>
    <scope>NUCLEOTIDE SEQUENCE</scope>
    <source>
        <strain evidence="3">BIGb0277</strain>
    </source>
</reference>
<comment type="caution">
    <text evidence="3">The sequence shown here is derived from an EMBL/GenBank/DDBJ whole genome shotgun (WGS) entry which is preliminary data.</text>
</comment>
<keyword evidence="2" id="KW-0812">Transmembrane</keyword>
<evidence type="ECO:0000313" key="4">
    <source>
        <dbReference type="Proteomes" id="UP001320691"/>
    </source>
</evidence>
<evidence type="ECO:0000256" key="1">
    <source>
        <dbReference type="ARBA" id="ARBA00022481"/>
    </source>
</evidence>
<dbReference type="InterPro" id="IPR012902">
    <property type="entry name" value="N_methyl_site"/>
</dbReference>
<dbReference type="SUPFAM" id="SSF54523">
    <property type="entry name" value="Pili subunits"/>
    <property type="match status" value="1"/>
</dbReference>
<protein>
    <submittedName>
        <fullName evidence="3">Type IV pilus assembly protein PilE</fullName>
    </submittedName>
</protein>
<evidence type="ECO:0000313" key="3">
    <source>
        <dbReference type="EMBL" id="MCS4279311.1"/>
    </source>
</evidence>
<dbReference type="InterPro" id="IPR000983">
    <property type="entry name" value="Bac_GSPG_pilin"/>
</dbReference>
<dbReference type="EMBL" id="JANUEK010000003">
    <property type="protein sequence ID" value="MCS4279311.1"/>
    <property type="molecule type" value="Genomic_DNA"/>
</dbReference>
<dbReference type="Pfam" id="PF16732">
    <property type="entry name" value="ComP_DUS"/>
    <property type="match status" value="1"/>
</dbReference>
<dbReference type="InterPro" id="IPR045584">
    <property type="entry name" value="Pilin-like"/>
</dbReference>
<organism evidence="3 4">
    <name type="scientific">Stenotrophomonas rhizophila</name>
    <dbReference type="NCBI Taxonomy" id="216778"/>
    <lineage>
        <taxon>Bacteria</taxon>
        <taxon>Pseudomonadati</taxon>
        <taxon>Pseudomonadota</taxon>
        <taxon>Gammaproteobacteria</taxon>
        <taxon>Lysobacterales</taxon>
        <taxon>Lysobacteraceae</taxon>
        <taxon>Stenotrophomonas</taxon>
    </lineage>
</organism>
<dbReference type="Pfam" id="PF07963">
    <property type="entry name" value="N_methyl"/>
    <property type="match status" value="1"/>
</dbReference>